<dbReference type="InterPro" id="IPR038116">
    <property type="entry name" value="TrpR-like_sf"/>
</dbReference>
<evidence type="ECO:0000313" key="1">
    <source>
        <dbReference type="EMBL" id="KKU02562.1"/>
    </source>
</evidence>
<dbReference type="EMBL" id="LCKS01000011">
    <property type="protein sequence ID" value="KKU02562.1"/>
    <property type="molecule type" value="Genomic_DNA"/>
</dbReference>
<dbReference type="SUPFAM" id="SSF48295">
    <property type="entry name" value="TrpR-like"/>
    <property type="match status" value="1"/>
</dbReference>
<dbReference type="GO" id="GO:0043565">
    <property type="term" value="F:sequence-specific DNA binding"/>
    <property type="evidence" value="ECO:0007669"/>
    <property type="project" value="InterPro"/>
</dbReference>
<dbReference type="Proteomes" id="UP000034264">
    <property type="component" value="Unassembled WGS sequence"/>
</dbReference>
<dbReference type="AlphaFoldDB" id="A0A0G1M395"/>
<organism evidence="1 2">
    <name type="scientific">Candidatus Amesbacteria bacterium GW2011_GWC2_45_19</name>
    <dbReference type="NCBI Taxonomy" id="1618366"/>
    <lineage>
        <taxon>Bacteria</taxon>
        <taxon>Candidatus Amesiibacteriota</taxon>
    </lineage>
</organism>
<comment type="caution">
    <text evidence="1">The sequence shown here is derived from an EMBL/GenBank/DDBJ whole genome shotgun (WGS) entry which is preliminary data.</text>
</comment>
<dbReference type="Pfam" id="PF01371">
    <property type="entry name" value="Trp_repressor"/>
    <property type="match status" value="1"/>
</dbReference>
<dbReference type="Gene3D" id="1.10.1270.10">
    <property type="entry name" value="TrpR-like"/>
    <property type="match status" value="1"/>
</dbReference>
<dbReference type="PANTHER" id="PTHR40080">
    <property type="entry name" value="LMO1763 PROTEIN"/>
    <property type="match status" value="1"/>
</dbReference>
<name>A0A0G1M395_9BACT</name>
<protein>
    <submittedName>
        <fullName evidence="1">YerC/YecD family protein</fullName>
    </submittedName>
</protein>
<gene>
    <name evidence="1" type="ORF">UX05_C0011G0028</name>
</gene>
<proteinExistence type="predicted"/>
<dbReference type="InterPro" id="IPR000831">
    <property type="entry name" value="Trp_repress"/>
</dbReference>
<dbReference type="InterPro" id="IPR013368">
    <property type="entry name" value="YecD_YerC"/>
</dbReference>
<dbReference type="GO" id="GO:0003700">
    <property type="term" value="F:DNA-binding transcription factor activity"/>
    <property type="evidence" value="ECO:0007669"/>
    <property type="project" value="InterPro"/>
</dbReference>
<accession>A0A0G1M395</accession>
<reference evidence="1 2" key="1">
    <citation type="journal article" date="2015" name="Nature">
        <title>rRNA introns, odd ribosomes, and small enigmatic genomes across a large radiation of phyla.</title>
        <authorList>
            <person name="Brown C.T."/>
            <person name="Hug L.A."/>
            <person name="Thomas B.C."/>
            <person name="Sharon I."/>
            <person name="Castelle C.J."/>
            <person name="Singh A."/>
            <person name="Wilkins M.J."/>
            <person name="Williams K.H."/>
            <person name="Banfield J.F."/>
        </authorList>
    </citation>
    <scope>NUCLEOTIDE SEQUENCE [LARGE SCALE GENOMIC DNA]</scope>
</reference>
<evidence type="ECO:0000313" key="2">
    <source>
        <dbReference type="Proteomes" id="UP000034264"/>
    </source>
</evidence>
<dbReference type="PANTHER" id="PTHR40080:SF1">
    <property type="entry name" value="TRPR-LIKE PROTEIN YERC_YECD"/>
    <property type="match status" value="1"/>
</dbReference>
<dbReference type="InterPro" id="IPR010921">
    <property type="entry name" value="Trp_repressor/repl_initiator"/>
</dbReference>
<sequence>MQISKKKVNSVLEKQLFATLWQLITDLKNPKEVEIVLSDLLSATEIAIVAKRLAVAYWLSKKRSYENIKQNLKVSSATVAEVQRNLKRPGWKLTMQKVTADEWANVWETKIKKILKH</sequence>